<evidence type="ECO:0000313" key="2">
    <source>
        <dbReference type="Proteomes" id="UP000621859"/>
    </source>
</evidence>
<dbReference type="EMBL" id="BMLY01000007">
    <property type="protein sequence ID" value="GGP27765.1"/>
    <property type="molecule type" value="Genomic_DNA"/>
</dbReference>
<gene>
    <name evidence="1" type="ORF">GCM10010971_35840</name>
</gene>
<keyword evidence="2" id="KW-1185">Reference proteome</keyword>
<evidence type="ECO:0000313" key="1">
    <source>
        <dbReference type="EMBL" id="GGP27765.1"/>
    </source>
</evidence>
<name>A0ABQ2PRA5_9NEIS</name>
<comment type="caution">
    <text evidence="1">The sequence shown here is derived from an EMBL/GenBank/DDBJ whole genome shotgun (WGS) entry which is preliminary data.</text>
</comment>
<protein>
    <submittedName>
        <fullName evidence="1">Uncharacterized protein</fullName>
    </submittedName>
</protein>
<accession>A0ABQ2PRA5</accession>
<sequence length="98" mass="10826">MQPASVFESQLEDGLRFGAALLKQGELGNDTVVHGDLQLIEKTNDGHRYAENLSEALRQIKPADRLLCGRRFSGISRIHSGAPRKLSLNSARPRFRAA</sequence>
<dbReference type="Proteomes" id="UP000621859">
    <property type="component" value="Unassembled WGS sequence"/>
</dbReference>
<reference evidence="2" key="1">
    <citation type="journal article" date="2019" name="Int. J. Syst. Evol. Microbiol.">
        <title>The Global Catalogue of Microorganisms (GCM) 10K type strain sequencing project: providing services to taxonomists for standard genome sequencing and annotation.</title>
        <authorList>
            <consortium name="The Broad Institute Genomics Platform"/>
            <consortium name="The Broad Institute Genome Sequencing Center for Infectious Disease"/>
            <person name="Wu L."/>
            <person name="Ma J."/>
        </authorList>
    </citation>
    <scope>NUCLEOTIDE SEQUENCE [LARGE SCALE GENOMIC DNA]</scope>
    <source>
        <strain evidence="2">CGMCC 1.8860</strain>
    </source>
</reference>
<proteinExistence type="predicted"/>
<organism evidence="1 2">
    <name type="scientific">Silvimonas amylolytica</name>
    <dbReference type="NCBI Taxonomy" id="449663"/>
    <lineage>
        <taxon>Bacteria</taxon>
        <taxon>Pseudomonadati</taxon>
        <taxon>Pseudomonadota</taxon>
        <taxon>Betaproteobacteria</taxon>
        <taxon>Neisseriales</taxon>
        <taxon>Chitinibacteraceae</taxon>
        <taxon>Silvimonas</taxon>
    </lineage>
</organism>